<reference evidence="2" key="1">
    <citation type="journal article" date="2023" name="Proc. Natl. Acad. Sci. U.S.A.">
        <title>Genomic and structural basis for evolution of tropane alkaloid biosynthesis.</title>
        <authorList>
            <person name="Wanga Y.-J."/>
            <person name="Taina T."/>
            <person name="Yua J.-Y."/>
            <person name="Lia J."/>
            <person name="Xua B."/>
            <person name="Chenc J."/>
            <person name="D'Auriad J.C."/>
            <person name="Huanga J.-P."/>
            <person name="Huanga S.-X."/>
        </authorList>
    </citation>
    <scope>NUCLEOTIDE SEQUENCE [LARGE SCALE GENOMIC DNA]</scope>
    <source>
        <strain evidence="2">cv. KIB-2019</strain>
    </source>
</reference>
<proteinExistence type="predicted"/>
<sequence length="468" mass="52363">MKQYKADISQEKELCPIPEMQLEPMHKTLWQPMVLPVEQLALSPNSMGISIVEQNDEMVIDDHLSTINIRAEEKHARKYDEVEPLVMIVDSQGTPIGKDKAGGVEEETANIEIEMNTEQYEPIDRGKECTDEPEQVPGKPNVFEGASSVPGSTNCVSETSLITSGKHQMTNFLLRPFFTSDSKVTDVSDIENGTELKNYLNSFSMKIMTSVTAFPNETTEEMDKSYVVEEDKERVDEPQKEVVENGEGINSTGFIFSSDISLITELDVVTRLQVTYDGKPKVIDVLNFTESNDLVAHTLGKVEVEGYIWERASLVVSSSWKNPLPGENVHLIKAREGLQDKADLMCNHIEAYKDEEPVIYTVVWYDGKMWRAAWHTQYLKVIVGILLPCTLSSDLCICDGLNLTVGEVILDLYRCCNILCPIWQNQVATGNPATERARLFENGGVMCSVVPCFIECISLTCALLTDKI</sequence>
<name>A0A9Q1LH12_9SOLA</name>
<dbReference type="AlphaFoldDB" id="A0A9Q1LH12"/>
<dbReference type="OrthoDB" id="10541105at2759"/>
<organism evidence="1 2">
    <name type="scientific">Anisodus acutangulus</name>
    <dbReference type="NCBI Taxonomy" id="402998"/>
    <lineage>
        <taxon>Eukaryota</taxon>
        <taxon>Viridiplantae</taxon>
        <taxon>Streptophyta</taxon>
        <taxon>Embryophyta</taxon>
        <taxon>Tracheophyta</taxon>
        <taxon>Spermatophyta</taxon>
        <taxon>Magnoliopsida</taxon>
        <taxon>eudicotyledons</taxon>
        <taxon>Gunneridae</taxon>
        <taxon>Pentapetalae</taxon>
        <taxon>asterids</taxon>
        <taxon>lamiids</taxon>
        <taxon>Solanales</taxon>
        <taxon>Solanaceae</taxon>
        <taxon>Solanoideae</taxon>
        <taxon>Hyoscyameae</taxon>
        <taxon>Anisodus</taxon>
    </lineage>
</organism>
<dbReference type="Proteomes" id="UP001152561">
    <property type="component" value="Unassembled WGS sequence"/>
</dbReference>
<evidence type="ECO:0000313" key="1">
    <source>
        <dbReference type="EMBL" id="KAJ8536848.1"/>
    </source>
</evidence>
<comment type="caution">
    <text evidence="1">The sequence shown here is derived from an EMBL/GenBank/DDBJ whole genome shotgun (WGS) entry which is preliminary data.</text>
</comment>
<dbReference type="EMBL" id="JAJAGQ010000018">
    <property type="protein sequence ID" value="KAJ8536848.1"/>
    <property type="molecule type" value="Genomic_DNA"/>
</dbReference>
<keyword evidence="2" id="KW-1185">Reference proteome</keyword>
<accession>A0A9Q1LH12</accession>
<gene>
    <name evidence="1" type="ORF">K7X08_035249</name>
</gene>
<evidence type="ECO:0000313" key="2">
    <source>
        <dbReference type="Proteomes" id="UP001152561"/>
    </source>
</evidence>
<protein>
    <submittedName>
        <fullName evidence="1">Uncharacterized protein</fullName>
    </submittedName>
</protein>